<evidence type="ECO:0000313" key="2">
    <source>
        <dbReference type="EMBL" id="KAF6401409.1"/>
    </source>
</evidence>
<gene>
    <name evidence="2" type="ORF">HJG63_009517</name>
</gene>
<protein>
    <submittedName>
        <fullName evidence="2">Uncharacterized protein</fullName>
    </submittedName>
</protein>
<organism evidence="2 3">
    <name type="scientific">Rousettus aegyptiacus</name>
    <name type="common">Egyptian fruit bat</name>
    <name type="synonym">Pteropus aegyptiacus</name>
    <dbReference type="NCBI Taxonomy" id="9407"/>
    <lineage>
        <taxon>Eukaryota</taxon>
        <taxon>Metazoa</taxon>
        <taxon>Chordata</taxon>
        <taxon>Craniata</taxon>
        <taxon>Vertebrata</taxon>
        <taxon>Euteleostomi</taxon>
        <taxon>Mammalia</taxon>
        <taxon>Eutheria</taxon>
        <taxon>Laurasiatheria</taxon>
        <taxon>Chiroptera</taxon>
        <taxon>Yinpterochiroptera</taxon>
        <taxon>Pteropodoidea</taxon>
        <taxon>Pteropodidae</taxon>
        <taxon>Rousettinae</taxon>
        <taxon>Rousettus</taxon>
    </lineage>
</organism>
<name>A0A7J8BSC4_ROUAE</name>
<feature type="region of interest" description="Disordered" evidence="1">
    <location>
        <begin position="1"/>
        <end position="101"/>
    </location>
</feature>
<keyword evidence="3" id="KW-1185">Reference proteome</keyword>
<proteinExistence type="predicted"/>
<dbReference type="EMBL" id="JACASE010000016">
    <property type="protein sequence ID" value="KAF6401409.1"/>
    <property type="molecule type" value="Genomic_DNA"/>
</dbReference>
<accession>A0A7J8BSC4</accession>
<evidence type="ECO:0000256" key="1">
    <source>
        <dbReference type="SAM" id="MobiDB-lite"/>
    </source>
</evidence>
<dbReference type="Proteomes" id="UP000593571">
    <property type="component" value="Unassembled WGS sequence"/>
</dbReference>
<reference evidence="2 3" key="1">
    <citation type="journal article" date="2020" name="Nature">
        <title>Six reference-quality genomes reveal evolution of bat adaptations.</title>
        <authorList>
            <person name="Jebb D."/>
            <person name="Huang Z."/>
            <person name="Pippel M."/>
            <person name="Hughes G.M."/>
            <person name="Lavrichenko K."/>
            <person name="Devanna P."/>
            <person name="Winkler S."/>
            <person name="Jermiin L.S."/>
            <person name="Skirmuntt E.C."/>
            <person name="Katzourakis A."/>
            <person name="Burkitt-Gray L."/>
            <person name="Ray D.A."/>
            <person name="Sullivan K.A.M."/>
            <person name="Roscito J.G."/>
            <person name="Kirilenko B.M."/>
            <person name="Davalos L.M."/>
            <person name="Corthals A.P."/>
            <person name="Power M.L."/>
            <person name="Jones G."/>
            <person name="Ransome R.D."/>
            <person name="Dechmann D.K.N."/>
            <person name="Locatelli A.G."/>
            <person name="Puechmaille S.J."/>
            <person name="Fedrigo O."/>
            <person name="Jarvis E.D."/>
            <person name="Hiller M."/>
            <person name="Vernes S.C."/>
            <person name="Myers E.W."/>
            <person name="Teeling E.C."/>
        </authorList>
    </citation>
    <scope>NUCLEOTIDE SEQUENCE [LARGE SCALE GENOMIC DNA]</scope>
    <source>
        <strain evidence="2">MRouAeg1</strain>
        <tissue evidence="2">Muscle</tissue>
    </source>
</reference>
<feature type="compositionally biased region" description="Basic and acidic residues" evidence="1">
    <location>
        <begin position="1"/>
        <end position="27"/>
    </location>
</feature>
<dbReference type="AlphaFoldDB" id="A0A7J8BSC4"/>
<sequence>MRRSHDSYKHEAEREKPETEEDRHSDGPDPEGSCRELTGALPRAGCPPPRCRPQPDNAETGNGCSAHRQEAEPRHRRPPPALNVLSRRKDSNSPLLNGARSQEKCCHRFGANSITQKDRF</sequence>
<comment type="caution">
    <text evidence="2">The sequence shown here is derived from an EMBL/GenBank/DDBJ whole genome shotgun (WGS) entry which is preliminary data.</text>
</comment>
<evidence type="ECO:0000313" key="3">
    <source>
        <dbReference type="Proteomes" id="UP000593571"/>
    </source>
</evidence>